<name>A0ABV7FS00_9ALTE</name>
<evidence type="ECO:0000313" key="4">
    <source>
        <dbReference type="Proteomes" id="UP001595478"/>
    </source>
</evidence>
<dbReference type="PANTHER" id="PTHR43569:SF2">
    <property type="entry name" value="AMIDOHYDROLASE-RELATED DOMAIN-CONTAINING PROTEIN"/>
    <property type="match status" value="1"/>
</dbReference>
<organism evidence="3 4">
    <name type="scientific">Agaribacter flavus</name>
    <dbReference type="NCBI Taxonomy" id="1902781"/>
    <lineage>
        <taxon>Bacteria</taxon>
        <taxon>Pseudomonadati</taxon>
        <taxon>Pseudomonadota</taxon>
        <taxon>Gammaproteobacteria</taxon>
        <taxon>Alteromonadales</taxon>
        <taxon>Alteromonadaceae</taxon>
        <taxon>Agaribacter</taxon>
    </lineage>
</organism>
<dbReference type="SUPFAM" id="SSF51556">
    <property type="entry name" value="Metallo-dependent hydrolases"/>
    <property type="match status" value="1"/>
</dbReference>
<keyword evidence="4" id="KW-1185">Reference proteome</keyword>
<reference evidence="4" key="1">
    <citation type="journal article" date="2019" name="Int. J. Syst. Evol. Microbiol.">
        <title>The Global Catalogue of Microorganisms (GCM) 10K type strain sequencing project: providing services to taxonomists for standard genome sequencing and annotation.</title>
        <authorList>
            <consortium name="The Broad Institute Genomics Platform"/>
            <consortium name="The Broad Institute Genome Sequencing Center for Infectious Disease"/>
            <person name="Wu L."/>
            <person name="Ma J."/>
        </authorList>
    </citation>
    <scope>NUCLEOTIDE SEQUENCE [LARGE SCALE GENOMIC DNA]</scope>
    <source>
        <strain evidence="4">KCTC 52473</strain>
    </source>
</reference>
<comment type="similarity">
    <text evidence="1">Belongs to the metallo-dependent hydrolases superfamily.</text>
</comment>
<dbReference type="Proteomes" id="UP001595478">
    <property type="component" value="Unassembled WGS sequence"/>
</dbReference>
<dbReference type="InterPro" id="IPR052350">
    <property type="entry name" value="Metallo-dep_Lactonases"/>
</dbReference>
<dbReference type="Pfam" id="PF04909">
    <property type="entry name" value="Amidohydro_2"/>
    <property type="match status" value="1"/>
</dbReference>
<accession>A0ABV7FS00</accession>
<dbReference type="Gene3D" id="3.20.20.140">
    <property type="entry name" value="Metal-dependent hydrolases"/>
    <property type="match status" value="1"/>
</dbReference>
<proteinExistence type="inferred from homology"/>
<dbReference type="InterPro" id="IPR032466">
    <property type="entry name" value="Metal_Hydrolase"/>
</dbReference>
<dbReference type="EMBL" id="JBHRSW010000014">
    <property type="protein sequence ID" value="MFC3121612.1"/>
    <property type="molecule type" value="Genomic_DNA"/>
</dbReference>
<dbReference type="InterPro" id="IPR006680">
    <property type="entry name" value="Amidohydro-rel"/>
</dbReference>
<feature type="domain" description="Amidohydrolase-related" evidence="2">
    <location>
        <begin position="4"/>
        <end position="290"/>
    </location>
</feature>
<protein>
    <submittedName>
        <fullName evidence="3">Amidohydrolase family protein</fullName>
    </submittedName>
</protein>
<dbReference type="PANTHER" id="PTHR43569">
    <property type="entry name" value="AMIDOHYDROLASE"/>
    <property type="match status" value="1"/>
</dbReference>
<evidence type="ECO:0000259" key="2">
    <source>
        <dbReference type="Pfam" id="PF04909"/>
    </source>
</evidence>
<gene>
    <name evidence="3" type="ORF">ACFOHL_08250</name>
</gene>
<evidence type="ECO:0000313" key="3">
    <source>
        <dbReference type="EMBL" id="MFC3121612.1"/>
    </source>
</evidence>
<comment type="caution">
    <text evidence="3">The sequence shown here is derived from an EMBL/GenBank/DDBJ whole genome shotgun (WGS) entry which is preliminary data.</text>
</comment>
<sequence>MDFIDPHLHFFALSQGMYNWLQPNNPPFWSDKHTICRDFGEADLRINAPLKLAAYVHVEAGFDNENSLAEAEFWLKKAGLPLSTIITVNLNSPPDRFRKTISEALVVNQGQPSAISGVRHILDEQAASILSHPNTRENFKLLCETGLIFELQMDFADAKSFSALSQVLNDYPSIHLSINHAGSINWQQNIRHINNWRHNMREVSNIKQCFVKVSGFEMQNRSYSDDDVKRVIDETLNVVGEDKTMMASNFPLVLLSKPYDTYWQAILQNLRAMGLSTSDLMYNNAARCYAFAKM</sequence>
<dbReference type="RefSeq" id="WP_376919748.1">
    <property type="nucleotide sequence ID" value="NZ_JBHRSW010000014.1"/>
</dbReference>
<evidence type="ECO:0000256" key="1">
    <source>
        <dbReference type="ARBA" id="ARBA00038310"/>
    </source>
</evidence>